<dbReference type="Proteomes" id="UP001179121">
    <property type="component" value="Chromosome"/>
</dbReference>
<gene>
    <name evidence="2" type="ORF">DNFV4_01053</name>
</gene>
<dbReference type="AlphaFoldDB" id="A0AA86MXC1"/>
<dbReference type="GO" id="GO:0004519">
    <property type="term" value="F:endonuclease activity"/>
    <property type="evidence" value="ECO:0007669"/>
    <property type="project" value="InterPro"/>
</dbReference>
<dbReference type="RefSeq" id="WP_370693549.1">
    <property type="nucleotide sequence ID" value="NZ_OX365700.1"/>
</dbReference>
<dbReference type="GO" id="GO:0003676">
    <property type="term" value="F:nucleic acid binding"/>
    <property type="evidence" value="ECO:0007669"/>
    <property type="project" value="InterPro"/>
</dbReference>
<dbReference type="Pfam" id="PF01844">
    <property type="entry name" value="HNH"/>
    <property type="match status" value="1"/>
</dbReference>
<dbReference type="EMBL" id="OX365700">
    <property type="protein sequence ID" value="CAI4030625.1"/>
    <property type="molecule type" value="Genomic_DNA"/>
</dbReference>
<keyword evidence="3" id="KW-1185">Reference proteome</keyword>
<evidence type="ECO:0000313" key="3">
    <source>
        <dbReference type="Proteomes" id="UP001179121"/>
    </source>
</evidence>
<accession>A0AA86MXC1</accession>
<dbReference type="KEGG" id="nti:DNFV4_01053"/>
<name>A0AA86MXC1_9BACT</name>
<organism evidence="2 3">
    <name type="scientific">Nitrospira tepida</name>
    <dbReference type="NCBI Taxonomy" id="2973512"/>
    <lineage>
        <taxon>Bacteria</taxon>
        <taxon>Pseudomonadati</taxon>
        <taxon>Nitrospirota</taxon>
        <taxon>Nitrospiria</taxon>
        <taxon>Nitrospirales</taxon>
        <taxon>Nitrospiraceae</taxon>
        <taxon>Nitrospira</taxon>
    </lineage>
</organism>
<evidence type="ECO:0000313" key="2">
    <source>
        <dbReference type="EMBL" id="CAI4030625.1"/>
    </source>
</evidence>
<dbReference type="InterPro" id="IPR002711">
    <property type="entry name" value="HNH"/>
</dbReference>
<feature type="domain" description="HNH" evidence="1">
    <location>
        <begin position="212"/>
        <end position="268"/>
    </location>
</feature>
<proteinExistence type="predicted"/>
<protein>
    <submittedName>
        <fullName evidence="2">Enzyme</fullName>
    </submittedName>
</protein>
<sequence>MKSSASSSPRPVVFVLVGWARRYDGTEVITGNHAYLKNHPEDNSEAQAFVRHNDGYYYCTAGSGELHERQADIVYVARHDGSDTYKVVGLYKQAVVTETSPWTTVRTRFARLIPVNKRPTIPNWPSGQGVRRWARRLLSTGRTHPGLLAIYRSLRWPQRPSRRESIDSDPELIAFEGRQRHLFILHRVREAKLRAAKIRQGLREGKGRLKCQVPGCGFDFFRTYGEIGHRFAIVHHTVPLAASASAGSRWSLSDLAIVCANCHVMIHRGGACRPIKSLIKRQQSR</sequence>
<dbReference type="GO" id="GO:0008270">
    <property type="term" value="F:zinc ion binding"/>
    <property type="evidence" value="ECO:0007669"/>
    <property type="project" value="InterPro"/>
</dbReference>
<reference evidence="2" key="1">
    <citation type="submission" date="2022-10" db="EMBL/GenBank/DDBJ databases">
        <authorList>
            <person name="Koch H."/>
        </authorList>
    </citation>
    <scope>NUCLEOTIDE SEQUENCE</scope>
    <source>
        <strain evidence="2">DNF</strain>
    </source>
</reference>
<evidence type="ECO:0000259" key="1">
    <source>
        <dbReference type="Pfam" id="PF01844"/>
    </source>
</evidence>